<evidence type="ECO:0000313" key="3">
    <source>
        <dbReference type="Proteomes" id="UP000033664"/>
    </source>
</evidence>
<evidence type="ECO:0000313" key="2">
    <source>
        <dbReference type="EMBL" id="KJZ01667.1"/>
    </source>
</evidence>
<dbReference type="PATRIC" id="fig|151081.8.peg.1492"/>
<dbReference type="GeneID" id="58227171"/>
<keyword evidence="1" id="KW-0732">Signal</keyword>
<accession>A0A0F4Q540</accession>
<keyword evidence="3" id="KW-1185">Reference proteome</keyword>
<reference evidence="2 3" key="1">
    <citation type="journal article" date="2015" name="BMC Genomics">
        <title>Genome mining reveals unlocked bioactive potential of marine Gram-negative bacteria.</title>
        <authorList>
            <person name="Machado H."/>
            <person name="Sonnenschein E.C."/>
            <person name="Melchiorsen J."/>
            <person name="Gram L."/>
        </authorList>
    </citation>
    <scope>NUCLEOTIDE SEQUENCE [LARGE SCALE GENOMIC DNA]</scope>
    <source>
        <strain evidence="2 3">S3137</strain>
    </source>
</reference>
<dbReference type="AlphaFoldDB" id="A0A0F4Q540"/>
<dbReference type="EMBL" id="JXXZ01000002">
    <property type="protein sequence ID" value="KJZ01667.1"/>
    <property type="molecule type" value="Genomic_DNA"/>
</dbReference>
<name>A0A0F4Q540_9GAMM</name>
<comment type="caution">
    <text evidence="2">The sequence shown here is derived from an EMBL/GenBank/DDBJ whole genome shotgun (WGS) entry which is preliminary data.</text>
</comment>
<evidence type="ECO:0000256" key="1">
    <source>
        <dbReference type="SAM" id="SignalP"/>
    </source>
</evidence>
<feature type="chain" id="PRO_5005436201" description="Peptidylprolyl isomerase" evidence="1">
    <location>
        <begin position="21"/>
        <end position="89"/>
    </location>
</feature>
<dbReference type="Proteomes" id="UP000033664">
    <property type="component" value="Unassembled WGS sequence"/>
</dbReference>
<gene>
    <name evidence="2" type="ORF">TW72_01570</name>
</gene>
<organism evidence="2 3">
    <name type="scientific">Pseudoalteromonas ruthenica</name>
    <dbReference type="NCBI Taxonomy" id="151081"/>
    <lineage>
        <taxon>Bacteria</taxon>
        <taxon>Pseudomonadati</taxon>
        <taxon>Pseudomonadota</taxon>
        <taxon>Gammaproteobacteria</taxon>
        <taxon>Alteromonadales</taxon>
        <taxon>Pseudoalteromonadaceae</taxon>
        <taxon>Pseudoalteromonas</taxon>
    </lineage>
</organism>
<feature type="signal peptide" evidence="1">
    <location>
        <begin position="1"/>
        <end position="20"/>
    </location>
</feature>
<dbReference type="RefSeq" id="WP_045979115.1">
    <property type="nucleotide sequence ID" value="NZ_JXXY01000006.1"/>
</dbReference>
<proteinExistence type="predicted"/>
<sequence>MRASSLSVPLLALTLSSAHAGGAQVLMSLNTATAVTENPAHTQQQRSLATLERKMQRRLKQGLVIEVDDKALERALRARIEQQLEQKER</sequence>
<protein>
    <recommendedName>
        <fullName evidence="4">Peptidylprolyl isomerase</fullName>
    </recommendedName>
</protein>
<evidence type="ECO:0008006" key="4">
    <source>
        <dbReference type="Google" id="ProtNLM"/>
    </source>
</evidence>